<dbReference type="InterPro" id="IPR021137">
    <property type="entry name" value="Ribosomal_bL35-like"/>
</dbReference>
<evidence type="ECO:0000313" key="9">
    <source>
        <dbReference type="EMBL" id="KAK3094537.1"/>
    </source>
</evidence>
<dbReference type="GO" id="GO:0005840">
    <property type="term" value="C:ribosome"/>
    <property type="evidence" value="ECO:0007669"/>
    <property type="project" value="UniProtKB-KW"/>
</dbReference>
<sequence length="121" mass="14637">SLLDISSSSVLPTRTKTNYSRRSGEPKSVKAVTARFYRLDWGVWIRTRAGRASHLWRKSKGRKYRLRQHVFCTKTQSKLLDRMVTDHYKRKRNYVNDPYESYQVRNHFDKWFPRRSKPFLP</sequence>
<dbReference type="GO" id="GO:0005739">
    <property type="term" value="C:mitochondrion"/>
    <property type="evidence" value="ECO:0007669"/>
    <property type="project" value="UniProtKB-SubCell"/>
</dbReference>
<dbReference type="Gene3D" id="4.10.410.60">
    <property type="match status" value="1"/>
</dbReference>
<dbReference type="EMBL" id="VSWD01000008">
    <property type="protein sequence ID" value="KAK3094537.1"/>
    <property type="molecule type" value="Genomic_DNA"/>
</dbReference>
<keyword evidence="10" id="KW-1185">Reference proteome</keyword>
<keyword evidence="5" id="KW-0496">Mitochondrion</keyword>
<dbReference type="InterPro" id="IPR019338">
    <property type="entry name" value="Ribosomal_bL35m"/>
</dbReference>
<keyword evidence="3" id="KW-0809">Transit peptide</keyword>
<protein>
    <recommendedName>
        <fullName evidence="7">Large ribosomal subunit protein bL35m</fullName>
    </recommendedName>
    <alternativeName>
        <fullName evidence="8">39S ribosomal protein L35, mitochondrial</fullName>
    </alternativeName>
</protein>
<dbReference type="InterPro" id="IPR037229">
    <property type="entry name" value="Ribosomal_bL35_sf"/>
</dbReference>
<dbReference type="PANTHER" id="PTHR15909:SF0">
    <property type="entry name" value="LARGE RIBOSOMAL SUBUNIT PROTEIN BL35M"/>
    <property type="match status" value="1"/>
</dbReference>
<evidence type="ECO:0000256" key="3">
    <source>
        <dbReference type="ARBA" id="ARBA00022946"/>
    </source>
</evidence>
<dbReference type="Pfam" id="PF01632">
    <property type="entry name" value="Ribosomal_L35p"/>
    <property type="match status" value="1"/>
</dbReference>
<dbReference type="Proteomes" id="UP001186944">
    <property type="component" value="Unassembled WGS sequence"/>
</dbReference>
<organism evidence="9 10">
    <name type="scientific">Pinctada imbricata</name>
    <name type="common">Atlantic pearl-oyster</name>
    <name type="synonym">Pinctada martensii</name>
    <dbReference type="NCBI Taxonomy" id="66713"/>
    <lineage>
        <taxon>Eukaryota</taxon>
        <taxon>Metazoa</taxon>
        <taxon>Spiralia</taxon>
        <taxon>Lophotrochozoa</taxon>
        <taxon>Mollusca</taxon>
        <taxon>Bivalvia</taxon>
        <taxon>Autobranchia</taxon>
        <taxon>Pteriomorphia</taxon>
        <taxon>Pterioida</taxon>
        <taxon>Pterioidea</taxon>
        <taxon>Pteriidae</taxon>
        <taxon>Pinctada</taxon>
    </lineage>
</organism>
<proteinExistence type="inferred from homology"/>
<evidence type="ECO:0000256" key="1">
    <source>
        <dbReference type="ARBA" id="ARBA00004173"/>
    </source>
</evidence>
<evidence type="ECO:0000256" key="6">
    <source>
        <dbReference type="ARBA" id="ARBA00023274"/>
    </source>
</evidence>
<dbReference type="GO" id="GO:1990904">
    <property type="term" value="C:ribonucleoprotein complex"/>
    <property type="evidence" value="ECO:0007669"/>
    <property type="project" value="UniProtKB-KW"/>
</dbReference>
<dbReference type="GO" id="GO:0003735">
    <property type="term" value="F:structural constituent of ribosome"/>
    <property type="evidence" value="ECO:0007669"/>
    <property type="project" value="InterPro"/>
</dbReference>
<keyword evidence="4" id="KW-0689">Ribosomal protein</keyword>
<name>A0AA88XXV9_PINIB</name>
<reference evidence="9" key="1">
    <citation type="submission" date="2019-08" db="EMBL/GenBank/DDBJ databases">
        <title>The improved chromosome-level genome for the pearl oyster Pinctada fucata martensii using PacBio sequencing and Hi-C.</title>
        <authorList>
            <person name="Zheng Z."/>
        </authorList>
    </citation>
    <scope>NUCLEOTIDE SEQUENCE</scope>
    <source>
        <strain evidence="9">ZZ-2019</strain>
        <tissue evidence="9">Adductor muscle</tissue>
    </source>
</reference>
<accession>A0AA88XXV9</accession>
<feature type="non-terminal residue" evidence="9">
    <location>
        <position position="1"/>
    </location>
</feature>
<dbReference type="GO" id="GO:0006412">
    <property type="term" value="P:translation"/>
    <property type="evidence" value="ECO:0007669"/>
    <property type="project" value="InterPro"/>
</dbReference>
<gene>
    <name evidence="9" type="ORF">FSP39_003000</name>
</gene>
<dbReference type="SUPFAM" id="SSF143034">
    <property type="entry name" value="L35p-like"/>
    <property type="match status" value="1"/>
</dbReference>
<comment type="similarity">
    <text evidence="2">Belongs to the bacterial ribosomal protein bL35 family.</text>
</comment>
<comment type="subcellular location">
    <subcellularLocation>
        <location evidence="1">Mitochondrion</location>
    </subcellularLocation>
</comment>
<keyword evidence="6" id="KW-0687">Ribonucleoprotein</keyword>
<dbReference type="AlphaFoldDB" id="A0AA88XXV9"/>
<evidence type="ECO:0000256" key="2">
    <source>
        <dbReference type="ARBA" id="ARBA00006598"/>
    </source>
</evidence>
<dbReference type="PANTHER" id="PTHR15909">
    <property type="entry name" value="39S RIBOSOMAL PROTEIN L35, MITOCHONDRIAL"/>
    <property type="match status" value="1"/>
</dbReference>
<evidence type="ECO:0000256" key="8">
    <source>
        <dbReference type="ARBA" id="ARBA00035418"/>
    </source>
</evidence>
<evidence type="ECO:0000256" key="7">
    <source>
        <dbReference type="ARBA" id="ARBA00035273"/>
    </source>
</evidence>
<comment type="caution">
    <text evidence="9">The sequence shown here is derived from an EMBL/GenBank/DDBJ whole genome shotgun (WGS) entry which is preliminary data.</text>
</comment>
<evidence type="ECO:0000313" key="10">
    <source>
        <dbReference type="Proteomes" id="UP001186944"/>
    </source>
</evidence>
<evidence type="ECO:0000256" key="4">
    <source>
        <dbReference type="ARBA" id="ARBA00022980"/>
    </source>
</evidence>
<evidence type="ECO:0000256" key="5">
    <source>
        <dbReference type="ARBA" id="ARBA00023128"/>
    </source>
</evidence>